<dbReference type="SUPFAM" id="SSF46785">
    <property type="entry name" value="Winged helix' DNA-binding domain"/>
    <property type="match status" value="1"/>
</dbReference>
<feature type="domain" description="Cyclic nucleotide-binding" evidence="1">
    <location>
        <begin position="13"/>
        <end position="119"/>
    </location>
</feature>
<proteinExistence type="predicted"/>
<gene>
    <name evidence="2" type="ORF">Prevot485_0410</name>
</gene>
<evidence type="ECO:0000259" key="1">
    <source>
        <dbReference type="PROSITE" id="PS50042"/>
    </source>
</evidence>
<sequence length="219" mass="25186">MQLNHKELAGIPIFLGLSEKDLTEISRTTRFNLRHHKKGGTIVEEGDACTSLVSVIDGWVETDTYSDNRAYHLEELVQATQILEPDKLFGLSLHYHSRCRAYTTCESVSISKEELTQIFERYMIVRLNYLNLICRRTQLLERQPWQPKNTELTDRIAAFIKQRSTYPTGRKILHIKMAQLASELNVSRLDVSNALSAMNEADKIIQRRGMIEVPALQLL</sequence>
<dbReference type="InterPro" id="IPR000595">
    <property type="entry name" value="cNMP-bd_dom"/>
</dbReference>
<protein>
    <recommendedName>
        <fullName evidence="1">Cyclic nucleotide-binding domain-containing protein</fullName>
    </recommendedName>
</protein>
<dbReference type="PROSITE" id="PS50042">
    <property type="entry name" value="CNMP_BINDING_3"/>
    <property type="match status" value="1"/>
</dbReference>
<dbReference type="InterPro" id="IPR014710">
    <property type="entry name" value="RmlC-like_jellyroll"/>
</dbReference>
<evidence type="ECO:0000313" key="2">
    <source>
        <dbReference type="EMBL" id="QIM09942.1"/>
    </source>
</evidence>
<accession>A0A6G8F176</accession>
<dbReference type="Gene3D" id="2.60.120.10">
    <property type="entry name" value="Jelly Rolls"/>
    <property type="match status" value="1"/>
</dbReference>
<dbReference type="CDD" id="cd00038">
    <property type="entry name" value="CAP_ED"/>
    <property type="match status" value="1"/>
</dbReference>
<dbReference type="AlphaFoldDB" id="A0A6G8F176"/>
<dbReference type="SUPFAM" id="SSF51206">
    <property type="entry name" value="cAMP-binding domain-like"/>
    <property type="match status" value="1"/>
</dbReference>
<dbReference type="InterPro" id="IPR036390">
    <property type="entry name" value="WH_DNA-bd_sf"/>
</dbReference>
<organism evidence="2">
    <name type="scientific">uncultured Prevotella sp</name>
    <dbReference type="NCBI Taxonomy" id="159272"/>
    <lineage>
        <taxon>Bacteria</taxon>
        <taxon>Pseudomonadati</taxon>
        <taxon>Bacteroidota</taxon>
        <taxon>Bacteroidia</taxon>
        <taxon>Bacteroidales</taxon>
        <taxon>Prevotellaceae</taxon>
        <taxon>Prevotella</taxon>
        <taxon>environmental samples</taxon>
    </lineage>
</organism>
<name>A0A6G8F176_9BACT</name>
<reference evidence="2" key="1">
    <citation type="journal article" date="2020" name="J. ISSAAS">
        <title>Lactobacilli and other gastrointestinal microbiota of Peromyscus leucopus, reservoir host for agents of Lyme disease and other zoonoses in North America.</title>
        <authorList>
            <person name="Milovic A."/>
            <person name="Bassam K."/>
            <person name="Shao H."/>
            <person name="Chatzistamou I."/>
            <person name="Tufts D.M."/>
            <person name="Diuk-Wasser M."/>
            <person name="Barbour A.G."/>
        </authorList>
    </citation>
    <scope>NUCLEOTIDE SEQUENCE</scope>
    <source>
        <strain evidence="2">LL70</strain>
    </source>
</reference>
<dbReference type="Pfam" id="PF00027">
    <property type="entry name" value="cNMP_binding"/>
    <property type="match status" value="1"/>
</dbReference>
<dbReference type="InterPro" id="IPR018490">
    <property type="entry name" value="cNMP-bd_dom_sf"/>
</dbReference>
<dbReference type="EMBL" id="MN990733">
    <property type="protein sequence ID" value="QIM09942.1"/>
    <property type="molecule type" value="Genomic_DNA"/>
</dbReference>